<protein>
    <submittedName>
        <fullName evidence="3">Uncharacterized protein</fullName>
    </submittedName>
</protein>
<dbReference type="AlphaFoldDB" id="A0A6M3IPR3"/>
<feature type="region of interest" description="Disordered" evidence="2">
    <location>
        <begin position="130"/>
        <end position="159"/>
    </location>
</feature>
<sequence length="159" mass="17949">MDNILSIDLNALETEWINQPKLFFKYAKQLAGMKEKLDEVKGVVDLTKAELDSEIRENPEGFGIAKITETAISSAIIKSPKMLKKQVELRTIKHEADILQAVVTALEQRKSALENLVKLHGQNYFSTPVASGESKEAIETEKRKAVRKRIRDRLNGDDE</sequence>
<evidence type="ECO:0000256" key="1">
    <source>
        <dbReference type="SAM" id="Coils"/>
    </source>
</evidence>
<feature type="compositionally biased region" description="Basic and acidic residues" evidence="2">
    <location>
        <begin position="133"/>
        <end position="143"/>
    </location>
</feature>
<proteinExistence type="predicted"/>
<name>A0A6M3IPR3_9ZZZZ</name>
<evidence type="ECO:0000313" key="3">
    <source>
        <dbReference type="EMBL" id="QJA59486.1"/>
    </source>
</evidence>
<organism evidence="3">
    <name type="scientific">viral metagenome</name>
    <dbReference type="NCBI Taxonomy" id="1070528"/>
    <lineage>
        <taxon>unclassified sequences</taxon>
        <taxon>metagenomes</taxon>
        <taxon>organismal metagenomes</taxon>
    </lineage>
</organism>
<gene>
    <name evidence="4" type="ORF">MM415A01857_0013</name>
    <name evidence="3" type="ORF">MM415B01290_0019</name>
</gene>
<evidence type="ECO:0000313" key="4">
    <source>
        <dbReference type="EMBL" id="QJA75220.1"/>
    </source>
</evidence>
<dbReference type="EMBL" id="MT142148">
    <property type="protein sequence ID" value="QJA75220.1"/>
    <property type="molecule type" value="Genomic_DNA"/>
</dbReference>
<accession>A0A6M3IPR3</accession>
<dbReference type="EMBL" id="MT141371">
    <property type="protein sequence ID" value="QJA59486.1"/>
    <property type="molecule type" value="Genomic_DNA"/>
</dbReference>
<evidence type="ECO:0000256" key="2">
    <source>
        <dbReference type="SAM" id="MobiDB-lite"/>
    </source>
</evidence>
<reference evidence="3" key="1">
    <citation type="submission" date="2020-03" db="EMBL/GenBank/DDBJ databases">
        <title>The deep terrestrial virosphere.</title>
        <authorList>
            <person name="Holmfeldt K."/>
            <person name="Nilsson E."/>
            <person name="Simone D."/>
            <person name="Lopez-Fernandez M."/>
            <person name="Wu X."/>
            <person name="de Brujin I."/>
            <person name="Lundin D."/>
            <person name="Andersson A."/>
            <person name="Bertilsson S."/>
            <person name="Dopson M."/>
        </authorList>
    </citation>
    <scope>NUCLEOTIDE SEQUENCE</scope>
    <source>
        <strain evidence="4">MM415A01857</strain>
        <strain evidence="3">MM415B01290</strain>
    </source>
</reference>
<keyword evidence="1" id="KW-0175">Coiled coil</keyword>
<feature type="coiled-coil region" evidence="1">
    <location>
        <begin position="89"/>
        <end position="116"/>
    </location>
</feature>